<evidence type="ECO:0000256" key="3">
    <source>
        <dbReference type="ARBA" id="ARBA00022643"/>
    </source>
</evidence>
<feature type="compositionally biased region" description="Low complexity" evidence="10">
    <location>
        <begin position="414"/>
        <end position="433"/>
    </location>
</feature>
<dbReference type="PANTHER" id="PTHR45936:SF1">
    <property type="entry name" value="TRNA-DIHYDROURIDINE(20) SYNTHASE [NAD(P)+]-LIKE"/>
    <property type="match status" value="1"/>
</dbReference>
<comment type="catalytic activity">
    <reaction evidence="9">
        <text>a 5,6-dihydrouridine in mRNA + NADP(+) = a uridine in mRNA + NADPH + H(+)</text>
        <dbReference type="Rhea" id="RHEA:69855"/>
        <dbReference type="Rhea" id="RHEA-COMP:14658"/>
        <dbReference type="Rhea" id="RHEA-COMP:17789"/>
        <dbReference type="ChEBI" id="CHEBI:15378"/>
        <dbReference type="ChEBI" id="CHEBI:57783"/>
        <dbReference type="ChEBI" id="CHEBI:58349"/>
        <dbReference type="ChEBI" id="CHEBI:65315"/>
        <dbReference type="ChEBI" id="CHEBI:74443"/>
    </reaction>
    <physiologicalReaction direction="right-to-left" evidence="9">
        <dbReference type="Rhea" id="RHEA:69857"/>
    </physiologicalReaction>
</comment>
<dbReference type="EMBL" id="AXCR01000010">
    <property type="protein sequence ID" value="KJR82561.1"/>
    <property type="molecule type" value="Genomic_DNA"/>
</dbReference>
<accession>A0A0F2M346</accession>
<keyword evidence="3" id="KW-0288">FMN</keyword>
<dbReference type="PROSITE" id="PS01136">
    <property type="entry name" value="UPF0034"/>
    <property type="match status" value="1"/>
</dbReference>
<dbReference type="Proteomes" id="UP000033710">
    <property type="component" value="Unassembled WGS sequence"/>
</dbReference>
<dbReference type="GO" id="GO:0050660">
    <property type="term" value="F:flavin adenine dinucleotide binding"/>
    <property type="evidence" value="ECO:0007669"/>
    <property type="project" value="InterPro"/>
</dbReference>
<reference evidence="12 13" key="2">
    <citation type="journal article" date="2015" name="Eukaryot. Cell">
        <title>Asexual propagation of a virulent clone complex in a human and feline outbreak of sporotrichosis.</title>
        <authorList>
            <person name="Teixeira Mde M."/>
            <person name="Rodrigues A.M."/>
            <person name="Tsui C.K."/>
            <person name="de Almeida L.G."/>
            <person name="Van Diepeningen A.D."/>
            <person name="van den Ende B.G."/>
            <person name="Fernandes G.F."/>
            <person name="Kano R."/>
            <person name="Hamelin R.C."/>
            <person name="Lopes-Bezerra L.M."/>
            <person name="Vasconcelos A.T."/>
            <person name="de Hoog S."/>
            <person name="de Camargo Z.P."/>
            <person name="Felipe M.S."/>
        </authorList>
    </citation>
    <scope>NUCLEOTIDE SEQUENCE [LARGE SCALE GENOMIC DNA]</scope>
    <source>
        <strain evidence="12 13">1099-18</strain>
    </source>
</reference>
<evidence type="ECO:0000256" key="8">
    <source>
        <dbReference type="ARBA" id="ARBA00048342"/>
    </source>
</evidence>
<feature type="region of interest" description="Disordered" evidence="10">
    <location>
        <begin position="394"/>
        <end position="461"/>
    </location>
</feature>
<dbReference type="InterPro" id="IPR018517">
    <property type="entry name" value="tRNA_hU_synthase_CS"/>
</dbReference>
<feature type="compositionally biased region" description="Basic and acidic residues" evidence="10">
    <location>
        <begin position="394"/>
        <end position="411"/>
    </location>
</feature>
<keyword evidence="2" id="KW-0285">Flavoprotein</keyword>
<evidence type="ECO:0000256" key="10">
    <source>
        <dbReference type="SAM" id="MobiDB-lite"/>
    </source>
</evidence>
<evidence type="ECO:0000256" key="1">
    <source>
        <dbReference type="ARBA" id="ARBA00001917"/>
    </source>
</evidence>
<dbReference type="AlphaFoldDB" id="A0A0F2M346"/>
<dbReference type="GO" id="GO:0006397">
    <property type="term" value="P:mRNA processing"/>
    <property type="evidence" value="ECO:0007669"/>
    <property type="project" value="UniProtKB-KW"/>
</dbReference>
<dbReference type="GO" id="GO:0005737">
    <property type="term" value="C:cytoplasm"/>
    <property type="evidence" value="ECO:0007669"/>
    <property type="project" value="TreeGrafter"/>
</dbReference>
<dbReference type="OrthoDB" id="10262250at2759"/>
<comment type="function">
    <text evidence="7">Catalyzes the synthesis of dihydrouridine, a modified base found in the D-loop of most tRNAs. Specifically modifies U47 in cytoplasmic tRNAs. Catalyzes the synthesis of dihydrouridine in some mRNAs, thereby affecting their translation.</text>
</comment>
<evidence type="ECO:0000256" key="5">
    <source>
        <dbReference type="ARBA" id="ARBA00022694"/>
    </source>
</evidence>
<protein>
    <submittedName>
        <fullName evidence="12">tRNA-dihydrouridine synthase 2</fullName>
    </submittedName>
</protein>
<evidence type="ECO:0000256" key="2">
    <source>
        <dbReference type="ARBA" id="ARBA00022630"/>
    </source>
</evidence>
<feature type="compositionally biased region" description="Low complexity" evidence="10">
    <location>
        <begin position="450"/>
        <end position="461"/>
    </location>
</feature>
<dbReference type="Pfam" id="PF01207">
    <property type="entry name" value="Dus"/>
    <property type="match status" value="1"/>
</dbReference>
<keyword evidence="4" id="KW-0507">mRNA processing</keyword>
<evidence type="ECO:0000256" key="4">
    <source>
        <dbReference type="ARBA" id="ARBA00022664"/>
    </source>
</evidence>
<dbReference type="InterPro" id="IPR035587">
    <property type="entry name" value="DUS-like_FMN-bd"/>
</dbReference>
<dbReference type="PANTHER" id="PTHR45936">
    <property type="entry name" value="TRNA-DIHYDROURIDINE(20) SYNTHASE [NAD(P)+]-LIKE"/>
    <property type="match status" value="1"/>
</dbReference>
<dbReference type="CDD" id="cd02801">
    <property type="entry name" value="DUS_like_FMN"/>
    <property type="match status" value="1"/>
</dbReference>
<comment type="caution">
    <text evidence="12">The sequence shown here is derived from an EMBL/GenBank/DDBJ whole genome shotgun (WGS) entry which is preliminary data.</text>
</comment>
<evidence type="ECO:0000313" key="13">
    <source>
        <dbReference type="Proteomes" id="UP000033710"/>
    </source>
</evidence>
<comment type="catalytic activity">
    <reaction evidence="8">
        <text>a 5,6-dihydrouridine in mRNA + NAD(+) = a uridine in mRNA + NADH + H(+)</text>
        <dbReference type="Rhea" id="RHEA:69851"/>
        <dbReference type="Rhea" id="RHEA-COMP:14658"/>
        <dbReference type="Rhea" id="RHEA-COMP:17789"/>
        <dbReference type="ChEBI" id="CHEBI:15378"/>
        <dbReference type="ChEBI" id="CHEBI:57540"/>
        <dbReference type="ChEBI" id="CHEBI:57945"/>
        <dbReference type="ChEBI" id="CHEBI:65315"/>
        <dbReference type="ChEBI" id="CHEBI:74443"/>
    </reaction>
    <physiologicalReaction direction="right-to-left" evidence="8">
        <dbReference type="Rhea" id="RHEA:69853"/>
    </physiologicalReaction>
</comment>
<sequence>MTSEAVPHVPIPPRGVDYRNKLVLAPMVRSGELPSRLLALQYGADLVWGELMRDGIQDDVQGEIQHTWQRPANHCSHAGPETIDQSMIGTTRRVNERTGCIEWSRLPSNSGENVKPSIIFRMHPEREGSKLIYQMGTCKPERAVEAARIVAADVAGIDVNAGCPKSFSTDGGMGAALLKTPDKLVAILEALVANIVPEFGIGISVKIRILKDPKATEALVRRLVCTGIIGLTVHCRTTPMRPRERAIRDQLPMIRAVCHEAGVACLMNGDVTSRDQALELMAEYGVDGAMIATAAEKNSSCFRSKADGGRAEWSEVVESYLRHAIDVGNKFGNTKYLLAQLVPGRHAEAVGMFRGHSYADVCAALGYAHLMDKAREVDEALEIDPVSLRKAKEELERQKRQRKAEANEARRLQGANANANASAAAAGGNMAEARSSDQQHKRNLSERGPAASAAAATAAVATTEALPQKAAAIAA</sequence>
<organism evidence="12 13">
    <name type="scientific">Sporothrix schenckii 1099-18</name>
    <dbReference type="NCBI Taxonomy" id="1397361"/>
    <lineage>
        <taxon>Eukaryota</taxon>
        <taxon>Fungi</taxon>
        <taxon>Dikarya</taxon>
        <taxon>Ascomycota</taxon>
        <taxon>Pezizomycotina</taxon>
        <taxon>Sordariomycetes</taxon>
        <taxon>Sordariomycetidae</taxon>
        <taxon>Ophiostomatales</taxon>
        <taxon>Ophiostomataceae</taxon>
        <taxon>Sporothrix</taxon>
    </lineage>
</organism>
<dbReference type="GeneID" id="27665460"/>
<evidence type="ECO:0000259" key="11">
    <source>
        <dbReference type="Pfam" id="PF01207"/>
    </source>
</evidence>
<evidence type="ECO:0000313" key="12">
    <source>
        <dbReference type="EMBL" id="KJR82561.1"/>
    </source>
</evidence>
<evidence type="ECO:0000256" key="7">
    <source>
        <dbReference type="ARBA" id="ARBA00045934"/>
    </source>
</evidence>
<evidence type="ECO:0000256" key="6">
    <source>
        <dbReference type="ARBA" id="ARBA00023002"/>
    </source>
</evidence>
<proteinExistence type="predicted"/>
<dbReference type="Gene3D" id="3.20.20.70">
    <property type="entry name" value="Aldolase class I"/>
    <property type="match status" value="1"/>
</dbReference>
<feature type="compositionally biased region" description="Basic and acidic residues" evidence="10">
    <location>
        <begin position="434"/>
        <end position="445"/>
    </location>
</feature>
<evidence type="ECO:0000256" key="9">
    <source>
        <dbReference type="ARBA" id="ARBA00049447"/>
    </source>
</evidence>
<keyword evidence="5" id="KW-0819">tRNA processing</keyword>
<dbReference type="GO" id="GO:0017150">
    <property type="term" value="F:tRNA dihydrouridine synthase activity"/>
    <property type="evidence" value="ECO:0007669"/>
    <property type="project" value="InterPro"/>
</dbReference>
<dbReference type="RefSeq" id="XP_016585237.1">
    <property type="nucleotide sequence ID" value="XM_016730183.1"/>
</dbReference>
<reference evidence="12 13" key="1">
    <citation type="journal article" date="2014" name="BMC Genomics">
        <title>Comparative genomics of the major fungal agents of human and animal Sporotrichosis: Sporothrix schenckii and Sporothrix brasiliensis.</title>
        <authorList>
            <person name="Teixeira M.M."/>
            <person name="de Almeida L.G."/>
            <person name="Kubitschek-Barreira P."/>
            <person name="Alves F.L."/>
            <person name="Kioshima E.S."/>
            <person name="Abadio A.K."/>
            <person name="Fernandes L."/>
            <person name="Derengowski L.S."/>
            <person name="Ferreira K.S."/>
            <person name="Souza R.C."/>
            <person name="Ruiz J.C."/>
            <person name="de Andrade N.C."/>
            <person name="Paes H.C."/>
            <person name="Nicola A.M."/>
            <person name="Albuquerque P."/>
            <person name="Gerber A.L."/>
            <person name="Martins V.P."/>
            <person name="Peconick L.D."/>
            <person name="Neto A.V."/>
            <person name="Chaucanez C.B."/>
            <person name="Silva P.A."/>
            <person name="Cunha O.L."/>
            <person name="de Oliveira F.F."/>
            <person name="dos Santos T.C."/>
            <person name="Barros A.L."/>
            <person name="Soares M.A."/>
            <person name="de Oliveira L.M."/>
            <person name="Marini M.M."/>
            <person name="Villalobos-Duno H."/>
            <person name="Cunha M.M."/>
            <person name="de Hoog S."/>
            <person name="da Silveira J.F."/>
            <person name="Henrissat B."/>
            <person name="Nino-Vega G.A."/>
            <person name="Cisalpino P.S."/>
            <person name="Mora-Montes H.M."/>
            <person name="Almeida S.R."/>
            <person name="Stajich J.E."/>
            <person name="Lopes-Bezerra L.M."/>
            <person name="Vasconcelos A.T."/>
            <person name="Felipe M.S."/>
        </authorList>
    </citation>
    <scope>NUCLEOTIDE SEQUENCE [LARGE SCALE GENOMIC DNA]</scope>
    <source>
        <strain evidence="12 13">1099-18</strain>
    </source>
</reference>
<dbReference type="InterPro" id="IPR052582">
    <property type="entry name" value="tRNA-DUS-like"/>
</dbReference>
<gene>
    <name evidence="12" type="ORF">SPSK_03345</name>
</gene>
<feature type="domain" description="DUS-like FMN-binding" evidence="11">
    <location>
        <begin position="121"/>
        <end position="326"/>
    </location>
</feature>
<keyword evidence="6" id="KW-0560">Oxidoreductase</keyword>
<comment type="cofactor">
    <cofactor evidence="1">
        <name>FMN</name>
        <dbReference type="ChEBI" id="CHEBI:58210"/>
    </cofactor>
</comment>
<dbReference type="SUPFAM" id="SSF51395">
    <property type="entry name" value="FMN-linked oxidoreductases"/>
    <property type="match status" value="1"/>
</dbReference>
<name>A0A0F2M346_SPOSC</name>
<dbReference type="KEGG" id="ssck:SPSK_03345"/>
<dbReference type="VEuPathDB" id="FungiDB:SPSK_03345"/>
<dbReference type="InterPro" id="IPR013785">
    <property type="entry name" value="Aldolase_TIM"/>
</dbReference>